<evidence type="ECO:0000256" key="1">
    <source>
        <dbReference type="SAM" id="SignalP"/>
    </source>
</evidence>
<evidence type="ECO:0000313" key="3">
    <source>
        <dbReference type="RefSeq" id="XP_022252255.1"/>
    </source>
</evidence>
<keyword evidence="2" id="KW-1185">Reference proteome</keyword>
<sequence>MHAFTLSLLGTTLIIASSAVVEAWGAGGGWPSLSFPSQWSSPEVRNSEKKKNGEQILETLLSSDQAEAALKEQEECFGKRCLHSEQCCPGSVCVDVDGAVGSCLPVYGQTEGKPCTQDADCGEGFRCEENTNALVRHSCQLDARDVRKKQYNDECLTSSECDVSKGLCCQLQRRHRMAPRKVCFYFNDPKNCIGDVDTSHAPEPVINYIPNMPSPFFKARLG</sequence>
<proteinExistence type="predicted"/>
<organism evidence="2 3">
    <name type="scientific">Limulus polyphemus</name>
    <name type="common">Atlantic horseshoe crab</name>
    <dbReference type="NCBI Taxonomy" id="6850"/>
    <lineage>
        <taxon>Eukaryota</taxon>
        <taxon>Metazoa</taxon>
        <taxon>Ecdysozoa</taxon>
        <taxon>Arthropoda</taxon>
        <taxon>Chelicerata</taxon>
        <taxon>Merostomata</taxon>
        <taxon>Xiphosura</taxon>
        <taxon>Limulidae</taxon>
        <taxon>Limulus</taxon>
    </lineage>
</organism>
<dbReference type="RefSeq" id="XP_022252255.1">
    <property type="nucleotide sequence ID" value="XM_022396547.1"/>
</dbReference>
<gene>
    <name evidence="3" type="primary">LOC106467612</name>
</gene>
<feature type="chain" id="PRO_5046489547" evidence="1">
    <location>
        <begin position="24"/>
        <end position="222"/>
    </location>
</feature>
<feature type="signal peptide" evidence="1">
    <location>
        <begin position="1"/>
        <end position="23"/>
    </location>
</feature>
<dbReference type="Proteomes" id="UP000694941">
    <property type="component" value="Unplaced"/>
</dbReference>
<keyword evidence="1" id="KW-0732">Signal</keyword>
<reference evidence="3" key="1">
    <citation type="submission" date="2025-08" db="UniProtKB">
        <authorList>
            <consortium name="RefSeq"/>
        </authorList>
    </citation>
    <scope>IDENTIFICATION</scope>
    <source>
        <tissue evidence="3">Muscle</tissue>
    </source>
</reference>
<accession>A0ABM1T8P9</accession>
<dbReference type="GeneID" id="106467612"/>
<protein>
    <submittedName>
        <fullName evidence="3">ITG-like peptide isoform X1</fullName>
    </submittedName>
</protein>
<name>A0ABM1T8P9_LIMPO</name>
<evidence type="ECO:0000313" key="2">
    <source>
        <dbReference type="Proteomes" id="UP000694941"/>
    </source>
</evidence>